<feature type="signal peptide" evidence="1">
    <location>
        <begin position="1"/>
        <end position="25"/>
    </location>
</feature>
<accession>A0A917J0F7</accession>
<comment type="caution">
    <text evidence="3">The sequence shown here is derived from an EMBL/GenBank/DDBJ whole genome shotgun (WGS) entry which is preliminary data.</text>
</comment>
<dbReference type="RefSeq" id="WP_229687850.1">
    <property type="nucleotide sequence ID" value="NZ_BMIB01000002.1"/>
</dbReference>
<name>A0A917J0F7_9BACT</name>
<evidence type="ECO:0000313" key="3">
    <source>
        <dbReference type="EMBL" id="GGH67006.1"/>
    </source>
</evidence>
<dbReference type="Gene3D" id="3.40.30.10">
    <property type="entry name" value="Glutaredoxin"/>
    <property type="match status" value="1"/>
</dbReference>
<sequence length="691" mass="79008">MISSVRTIRLLAGGMLTLACLNGRAQQPAAAPQQPAPPPVFGWSPGGVITYGDTFRVVYRPRVPANTPVKGFVYIYKDFTWQGYDFPLQKTDTGWLGQKIVPEGAGLICCRFYVGDTIDNGNRWPYVVLIHDKNRKMTPGAYTEYALMRRRDVNGHMIELGRPESIIEPKVAVQLYIAKEWGNVEVRKRRFYEIALNLKEYFSKEKCDSVLRQGAEEIAAYPGVTEKDLIQIQKVYSRVIQNQSSADSMMQVILARYPNGLAYWDKQLFKSYLIREPEAHKTAWEQFQKNLPRDKVTYEDLMNPVWGEISFFFNSFTGEGNELFKKNDWEAIKKMSTRVPLKLLAYMYAHYVVNPFHNAEPPISEADAYSIAKVYMPETMRRLYSPDAAVSERGIFAASEWPGVFMRNESEMFVHHTKLLYEHGEYAAAMEFAKKVFEGIHYMNPVFNDVYVKLLLREKKNKEALAYVKGAVYASAFTADMVKVLKEDYLKNKGDEKAFPAYVVSMKSKEGLEREHAAIRNALISKPAPAFELKDTQGNSVSLAGEKGKIVVLDFWATWCHPCKAAMPGMQMAVERFKEDKEVAFYFISTLERDPRYKAMINSFIAAKKYDFTVLYDNKLDSGDMRYQVFEDYQKVLRFSGIPQKVIIDANGVIRWWSSGSGGENHVALAEELAYVIELLKQEQENKVAAK</sequence>
<dbReference type="GO" id="GO:0016209">
    <property type="term" value="F:antioxidant activity"/>
    <property type="evidence" value="ECO:0007669"/>
    <property type="project" value="InterPro"/>
</dbReference>
<keyword evidence="4" id="KW-1185">Reference proteome</keyword>
<evidence type="ECO:0000259" key="2">
    <source>
        <dbReference type="PROSITE" id="PS51352"/>
    </source>
</evidence>
<dbReference type="PROSITE" id="PS51257">
    <property type="entry name" value="PROKAR_LIPOPROTEIN"/>
    <property type="match status" value="1"/>
</dbReference>
<reference evidence="3" key="2">
    <citation type="submission" date="2020-09" db="EMBL/GenBank/DDBJ databases">
        <authorList>
            <person name="Sun Q."/>
            <person name="Zhou Y."/>
        </authorList>
    </citation>
    <scope>NUCLEOTIDE SEQUENCE</scope>
    <source>
        <strain evidence="3">CGMCC 1.15290</strain>
    </source>
</reference>
<organism evidence="3 4">
    <name type="scientific">Filimonas zeae</name>
    <dbReference type="NCBI Taxonomy" id="1737353"/>
    <lineage>
        <taxon>Bacteria</taxon>
        <taxon>Pseudomonadati</taxon>
        <taxon>Bacteroidota</taxon>
        <taxon>Chitinophagia</taxon>
        <taxon>Chitinophagales</taxon>
        <taxon>Chitinophagaceae</taxon>
        <taxon>Filimonas</taxon>
    </lineage>
</organism>
<dbReference type="Pfam" id="PF00578">
    <property type="entry name" value="AhpC-TSA"/>
    <property type="match status" value="1"/>
</dbReference>
<dbReference type="InterPro" id="IPR036249">
    <property type="entry name" value="Thioredoxin-like_sf"/>
</dbReference>
<evidence type="ECO:0000256" key="1">
    <source>
        <dbReference type="SAM" id="SignalP"/>
    </source>
</evidence>
<protein>
    <recommendedName>
        <fullName evidence="2">Thioredoxin domain-containing protein</fullName>
    </recommendedName>
</protein>
<gene>
    <name evidence="3" type="ORF">GCM10011379_21800</name>
</gene>
<dbReference type="PANTHER" id="PTHR42852">
    <property type="entry name" value="THIOL:DISULFIDE INTERCHANGE PROTEIN DSBE"/>
    <property type="match status" value="1"/>
</dbReference>
<dbReference type="InterPro" id="IPR050553">
    <property type="entry name" value="Thioredoxin_ResA/DsbE_sf"/>
</dbReference>
<dbReference type="PROSITE" id="PS51352">
    <property type="entry name" value="THIOREDOXIN_2"/>
    <property type="match status" value="1"/>
</dbReference>
<proteinExistence type="predicted"/>
<dbReference type="InterPro" id="IPR000866">
    <property type="entry name" value="AhpC/TSA"/>
</dbReference>
<dbReference type="GO" id="GO:0016491">
    <property type="term" value="F:oxidoreductase activity"/>
    <property type="evidence" value="ECO:0007669"/>
    <property type="project" value="InterPro"/>
</dbReference>
<dbReference type="AlphaFoldDB" id="A0A917J0F7"/>
<dbReference type="EMBL" id="BMIB01000002">
    <property type="protein sequence ID" value="GGH67006.1"/>
    <property type="molecule type" value="Genomic_DNA"/>
</dbReference>
<dbReference type="SUPFAM" id="SSF52833">
    <property type="entry name" value="Thioredoxin-like"/>
    <property type="match status" value="1"/>
</dbReference>
<dbReference type="InterPro" id="IPR013766">
    <property type="entry name" value="Thioredoxin_domain"/>
</dbReference>
<dbReference type="CDD" id="cd02966">
    <property type="entry name" value="TlpA_like_family"/>
    <property type="match status" value="1"/>
</dbReference>
<keyword evidence="1" id="KW-0732">Signal</keyword>
<feature type="chain" id="PRO_5037149179" description="Thioredoxin domain-containing protein" evidence="1">
    <location>
        <begin position="26"/>
        <end position="691"/>
    </location>
</feature>
<reference evidence="3" key="1">
    <citation type="journal article" date="2014" name="Int. J. Syst. Evol. Microbiol.">
        <title>Complete genome sequence of Corynebacterium casei LMG S-19264T (=DSM 44701T), isolated from a smear-ripened cheese.</title>
        <authorList>
            <consortium name="US DOE Joint Genome Institute (JGI-PGF)"/>
            <person name="Walter F."/>
            <person name="Albersmeier A."/>
            <person name="Kalinowski J."/>
            <person name="Ruckert C."/>
        </authorList>
    </citation>
    <scope>NUCLEOTIDE SEQUENCE</scope>
    <source>
        <strain evidence="3">CGMCC 1.15290</strain>
    </source>
</reference>
<dbReference type="PANTHER" id="PTHR42852:SF17">
    <property type="entry name" value="THIOREDOXIN-LIKE PROTEIN HI_1115"/>
    <property type="match status" value="1"/>
</dbReference>
<evidence type="ECO:0000313" key="4">
    <source>
        <dbReference type="Proteomes" id="UP000627292"/>
    </source>
</evidence>
<feature type="domain" description="Thioredoxin" evidence="2">
    <location>
        <begin position="522"/>
        <end position="685"/>
    </location>
</feature>
<dbReference type="Proteomes" id="UP000627292">
    <property type="component" value="Unassembled WGS sequence"/>
</dbReference>